<feature type="compositionally biased region" description="Polar residues" evidence="1">
    <location>
        <begin position="81"/>
        <end position="95"/>
    </location>
</feature>
<feature type="region of interest" description="Disordered" evidence="1">
    <location>
        <begin position="229"/>
        <end position="321"/>
    </location>
</feature>
<feature type="compositionally biased region" description="Polar residues" evidence="1">
    <location>
        <begin position="1163"/>
        <end position="1188"/>
    </location>
</feature>
<feature type="compositionally biased region" description="Low complexity" evidence="1">
    <location>
        <begin position="644"/>
        <end position="655"/>
    </location>
</feature>
<sequence>MPAQQSHPVGFNNQTYYDPFLNANDSEEILVPLSSRDPTPSHHSYSSPSPENAVRPDERNPSFAGSNYLDANPHDSFGTAHKNTLSPNSHANYDANNEHGDFLSPNVFMSDHGYHTSSEHTATPDYEPFPLEEDFGVLPNLSRTNTWSNGPALQEDYSNSDHTDRANTQPHHPFRASTGTATLSSHLMSPVLTNEEGTSTRDGTSSPPQYQVEVKQEAQLGMTISNMSQDQQYGQMQRTPTATNSSEATSPEKLNGFPNIARAPSPSIRVQEYARGDSPARSANFKNGRRLNRPASPSSHLAVKSDVSDEEENSQGVNHRIGLDPESRYTVKDVEVPNFKDQEETAQRALKNADVADWLNRNTPETNAPADLKPMEPSNVGQRRRAKSTGTLTLSQANVESLETRPPDMHIPGPGLLLDESEGDEESLSEQGSLSSLHESLPPPNENMNEVPGEAKPGDYQEVPNQHPLYRAKLWQDPLYDSSDPGIKMQPVTSADAMVRYSQRAQDIETLSRVATWGTRRMSESDLSSVFRRFSLISVKEEEGEKKKGRERSTSILQRLVPRRGSTLRRKESEKSRQAAASRPSMGDHARTMSGDSSRHESLTVPPTSSGGIKRMSSLGKKQKSPRINTGSAIAAMAGPMAALGSGNPLSTPSGSSPPGPWGQAKSALKRSRSRSDLNSTPPGRDSTTDLGLADLWTKQGGPPMPTLAAPKTEDPGRLPGVDDEDDDEDDGNDDIGIKMDLSMKADPIIPTLDGFKTHIKQLNPRLPSYMFDRIAQEQLRRYKKLCDFKLKHLQTLQRGKCSSGKHCTDSGGEPTYLPTRADRNSDLGHGGFTIAGLGPTDDDANAIADGIVTPAQFPQGVPMPPVKRLPAEFECSLCFKVKKFQKPSDWSKHVHEDVQPFTCTFFQCAEPKSFKRKADWVRHENERHRQLEWWQCNMPECTHRCYRKDNFVQHLVREHKLPEPKVKTMRSGRPAVRGPSTHKMRGGQSGDNGDVEEIDIVWRMVEECRRETPKSPKDEPCKFCGNICNTWKKLTVHLAKHMEQISMPILNLPQMQQVTVDTIISPIERQRISSQGPSQSPISQRGPSSPFGMTSTMGDMPAGFSSIPQPSQQGYFPNNNNNPQQFNARVSPNTYPPPNAQQQIAAYYAAQARAANGHDPRTTSSYQQSYTPQRPSHFNPVNNSNGVDDQRPTYVGSSSAEAVYMQAAAATSAPRASPYQNGDGGYQYMSNQQQQPQGFAQSPDEAAVGSMYPFAAGGGGADASPPNGAYPQVADGGGAYHGQQVNMATPTGLGFGNVGGNMQDYGGAMNGGMSGGYQQPGQTAYAYHQQ</sequence>
<feature type="region of interest" description="Disordered" evidence="1">
    <location>
        <begin position="404"/>
        <end position="449"/>
    </location>
</feature>
<feature type="region of interest" description="Disordered" evidence="1">
    <location>
        <begin position="1072"/>
        <end position="1140"/>
    </location>
</feature>
<dbReference type="PANTHER" id="PTHR35391">
    <property type="entry name" value="C2H2-TYPE DOMAIN-CONTAINING PROTEIN-RELATED"/>
    <property type="match status" value="1"/>
</dbReference>
<reference evidence="3" key="1">
    <citation type="journal article" date="2023" name="Genome Biol. Evol.">
        <title>First Whole Genome Sequence and Flow Cytometry Genome Size Data for the Lichen-Forming Fungus Ramalina farinacea (Ascomycota).</title>
        <authorList>
            <person name="Llewellyn T."/>
            <person name="Mian S."/>
            <person name="Hill R."/>
            <person name="Leitch I.J."/>
            <person name="Gaya E."/>
        </authorList>
    </citation>
    <scope>NUCLEOTIDE SEQUENCE</scope>
    <source>
        <strain evidence="3">LIQ254RAFAR</strain>
    </source>
</reference>
<feature type="region of interest" description="Disordered" evidence="1">
    <location>
        <begin position="644"/>
        <end position="738"/>
    </location>
</feature>
<feature type="compositionally biased region" description="Acidic residues" evidence="1">
    <location>
        <begin position="722"/>
        <end position="734"/>
    </location>
</feature>
<organism evidence="3 4">
    <name type="scientific">Ramalina farinacea</name>
    <dbReference type="NCBI Taxonomy" id="258253"/>
    <lineage>
        <taxon>Eukaryota</taxon>
        <taxon>Fungi</taxon>
        <taxon>Dikarya</taxon>
        <taxon>Ascomycota</taxon>
        <taxon>Pezizomycotina</taxon>
        <taxon>Lecanoromycetes</taxon>
        <taxon>OSLEUM clade</taxon>
        <taxon>Lecanoromycetidae</taxon>
        <taxon>Lecanorales</taxon>
        <taxon>Lecanorineae</taxon>
        <taxon>Ramalinaceae</taxon>
        <taxon>Ramalina</taxon>
    </lineage>
</organism>
<gene>
    <name evidence="3" type="ORF">OHK93_002614</name>
</gene>
<accession>A0AA43QW66</accession>
<feature type="compositionally biased region" description="Acidic residues" evidence="1">
    <location>
        <begin position="419"/>
        <end position="428"/>
    </location>
</feature>
<feature type="compositionally biased region" description="Polar residues" evidence="1">
    <location>
        <begin position="1107"/>
        <end position="1116"/>
    </location>
</feature>
<feature type="region of interest" description="Disordered" evidence="1">
    <location>
        <begin position="114"/>
        <end position="133"/>
    </location>
</feature>
<dbReference type="EMBL" id="JAPUFD010000014">
    <property type="protein sequence ID" value="MDI1491405.1"/>
    <property type="molecule type" value="Genomic_DNA"/>
</dbReference>
<feature type="compositionally biased region" description="Polar residues" evidence="1">
    <location>
        <begin position="177"/>
        <end position="186"/>
    </location>
</feature>
<feature type="compositionally biased region" description="Low complexity" evidence="1">
    <location>
        <begin position="1117"/>
        <end position="1128"/>
    </location>
</feature>
<dbReference type="SMART" id="SM00355">
    <property type="entry name" value="ZnF_C2H2"/>
    <property type="match status" value="3"/>
</dbReference>
<feature type="region of interest" description="Disordered" evidence="1">
    <location>
        <begin position="1153"/>
        <end position="1195"/>
    </location>
</feature>
<feature type="compositionally biased region" description="Low complexity" evidence="1">
    <location>
        <begin position="429"/>
        <end position="440"/>
    </location>
</feature>
<evidence type="ECO:0000259" key="2">
    <source>
        <dbReference type="PROSITE" id="PS00028"/>
    </source>
</evidence>
<feature type="region of interest" description="Disordered" evidence="1">
    <location>
        <begin position="541"/>
        <end position="627"/>
    </location>
</feature>
<dbReference type="InterPro" id="IPR058925">
    <property type="entry name" value="zf-C2H2_AcuF"/>
</dbReference>
<comment type="caution">
    <text evidence="3">The sequence shown here is derived from an EMBL/GenBank/DDBJ whole genome shotgun (WGS) entry which is preliminary data.</text>
</comment>
<dbReference type="Proteomes" id="UP001161017">
    <property type="component" value="Unassembled WGS sequence"/>
</dbReference>
<evidence type="ECO:0000313" key="3">
    <source>
        <dbReference type="EMBL" id="MDI1491405.1"/>
    </source>
</evidence>
<protein>
    <recommendedName>
        <fullName evidence="2">C2H2-type domain-containing protein</fullName>
    </recommendedName>
</protein>
<dbReference type="PANTHER" id="PTHR35391:SF3">
    <property type="entry name" value="FINGER DOMAIN PROTEIN, PUTATIVE (AFU_ORTHOLOGUE AFUA_8G04300)-RELATED"/>
    <property type="match status" value="1"/>
</dbReference>
<feature type="domain" description="C2H2-type" evidence="2">
    <location>
        <begin position="937"/>
        <end position="960"/>
    </location>
</feature>
<dbReference type="InterPro" id="IPR013087">
    <property type="entry name" value="Znf_C2H2_type"/>
</dbReference>
<feature type="region of interest" description="Disordered" evidence="1">
    <location>
        <begin position="361"/>
        <end position="392"/>
    </location>
</feature>
<dbReference type="Pfam" id="PF26082">
    <property type="entry name" value="zf-C2H2_AcuF"/>
    <property type="match status" value="1"/>
</dbReference>
<feature type="compositionally biased region" description="Basic and acidic residues" evidence="1">
    <location>
        <begin position="586"/>
        <end position="602"/>
    </location>
</feature>
<feature type="region of interest" description="Disordered" evidence="1">
    <location>
        <begin position="965"/>
        <end position="995"/>
    </location>
</feature>
<feature type="compositionally biased region" description="Polar residues" evidence="1">
    <location>
        <begin position="142"/>
        <end position="151"/>
    </location>
</feature>
<proteinExistence type="predicted"/>
<feature type="compositionally biased region" description="Basic and acidic residues" evidence="1">
    <location>
        <begin position="541"/>
        <end position="553"/>
    </location>
</feature>
<name>A0AA43QW66_9LECA</name>
<dbReference type="PROSITE" id="PS00028">
    <property type="entry name" value="ZINC_FINGER_C2H2_1"/>
    <property type="match status" value="1"/>
</dbReference>
<feature type="region of interest" description="Disordered" evidence="1">
    <location>
        <begin position="31"/>
        <end position="98"/>
    </location>
</feature>
<feature type="region of interest" description="Disordered" evidence="1">
    <location>
        <begin position="142"/>
        <end position="186"/>
    </location>
</feature>
<feature type="compositionally biased region" description="Low complexity" evidence="1">
    <location>
        <begin position="1073"/>
        <end position="1091"/>
    </location>
</feature>
<feature type="compositionally biased region" description="Polar residues" evidence="1">
    <location>
        <begin position="229"/>
        <end position="249"/>
    </location>
</feature>
<evidence type="ECO:0000256" key="1">
    <source>
        <dbReference type="SAM" id="MobiDB-lite"/>
    </source>
</evidence>
<feature type="compositionally biased region" description="Low complexity" evidence="1">
    <location>
        <begin position="41"/>
        <end position="50"/>
    </location>
</feature>
<evidence type="ECO:0000313" key="4">
    <source>
        <dbReference type="Proteomes" id="UP001161017"/>
    </source>
</evidence>
<keyword evidence="4" id="KW-1185">Reference proteome</keyword>